<dbReference type="SUPFAM" id="SSF52402">
    <property type="entry name" value="Adenine nucleotide alpha hydrolases-like"/>
    <property type="match status" value="1"/>
</dbReference>
<dbReference type="RefSeq" id="XP_066914044.1">
    <property type="nucleotide sequence ID" value="XM_067057943.1"/>
</dbReference>
<dbReference type="InterPro" id="IPR006016">
    <property type="entry name" value="UspA"/>
</dbReference>
<dbReference type="CDD" id="cd23659">
    <property type="entry name" value="USP_At3g01520-like"/>
    <property type="match status" value="1"/>
</dbReference>
<proteinExistence type="predicted"/>
<protein>
    <recommendedName>
        <fullName evidence="1">UspA domain-containing protein</fullName>
    </recommendedName>
</protein>
<dbReference type="InterPro" id="IPR006015">
    <property type="entry name" value="Universal_stress_UspA"/>
</dbReference>
<dbReference type="OrthoDB" id="629492at2759"/>
<keyword evidence="3" id="KW-1185">Reference proteome</keyword>
<evidence type="ECO:0000259" key="1">
    <source>
        <dbReference type="Pfam" id="PF00582"/>
    </source>
</evidence>
<dbReference type="InterPro" id="IPR014729">
    <property type="entry name" value="Rossmann-like_a/b/a_fold"/>
</dbReference>
<accession>A0A7M5X438</accession>
<evidence type="ECO:0000313" key="2">
    <source>
        <dbReference type="EnsemblMetazoa" id="CLYHEMP017624.1"/>
    </source>
</evidence>
<dbReference type="Proteomes" id="UP000594262">
    <property type="component" value="Unplaced"/>
</dbReference>
<dbReference type="Pfam" id="PF00582">
    <property type="entry name" value="Usp"/>
    <property type="match status" value="1"/>
</dbReference>
<dbReference type="Gene3D" id="3.40.50.620">
    <property type="entry name" value="HUPs"/>
    <property type="match status" value="1"/>
</dbReference>
<dbReference type="PRINTS" id="PR01438">
    <property type="entry name" value="UNVRSLSTRESS"/>
</dbReference>
<dbReference type="AlphaFoldDB" id="A0A7M5X438"/>
<evidence type="ECO:0000313" key="3">
    <source>
        <dbReference type="Proteomes" id="UP000594262"/>
    </source>
</evidence>
<reference evidence="2" key="1">
    <citation type="submission" date="2021-01" db="UniProtKB">
        <authorList>
            <consortium name="EnsemblMetazoa"/>
        </authorList>
    </citation>
    <scope>IDENTIFICATION</scope>
</reference>
<organism evidence="2 3">
    <name type="scientific">Clytia hemisphaerica</name>
    <dbReference type="NCBI Taxonomy" id="252671"/>
    <lineage>
        <taxon>Eukaryota</taxon>
        <taxon>Metazoa</taxon>
        <taxon>Cnidaria</taxon>
        <taxon>Hydrozoa</taxon>
        <taxon>Hydroidolina</taxon>
        <taxon>Leptothecata</taxon>
        <taxon>Obeliida</taxon>
        <taxon>Clytiidae</taxon>
        <taxon>Clytia</taxon>
    </lineage>
</organism>
<dbReference type="GeneID" id="136801302"/>
<sequence>MGDIPVGDDCIWTSWTSWFIFYISQLSQEDLQVSQRITMASQTEKKVLIAMDESEHSKRAFEYYLRNIAQKDKDVLILLHIFNPPPPPALSSKGKMSHMGMGMHGAEHTHPFGSDFFLSDPKSEHWIAWRKTVEDKVQELKTYLSVYEKQCVENQVKCHSILHSGNPGEAICEISEERDVSLVILGSRGLNKLRRTFLGSVSDYVIHHARKPVMVVPPQK</sequence>
<dbReference type="PANTHER" id="PTHR31964">
    <property type="entry name" value="ADENINE NUCLEOTIDE ALPHA HYDROLASES-LIKE SUPERFAMILY PROTEIN"/>
    <property type="match status" value="1"/>
</dbReference>
<dbReference type="PANTHER" id="PTHR31964:SF113">
    <property type="entry name" value="USPA DOMAIN-CONTAINING PROTEIN"/>
    <property type="match status" value="1"/>
</dbReference>
<dbReference type="EnsemblMetazoa" id="CLYHEMT017624.1">
    <property type="protein sequence ID" value="CLYHEMP017624.1"/>
    <property type="gene ID" value="CLYHEMG017624"/>
</dbReference>
<feature type="domain" description="UspA" evidence="1">
    <location>
        <begin position="45"/>
        <end position="217"/>
    </location>
</feature>
<name>A0A7M5X438_9CNID</name>